<evidence type="ECO:0000256" key="10">
    <source>
        <dbReference type="ARBA" id="ARBA00023224"/>
    </source>
</evidence>
<evidence type="ECO:0000256" key="3">
    <source>
        <dbReference type="ARBA" id="ARBA00022692"/>
    </source>
</evidence>
<protein>
    <recommendedName>
        <fullName evidence="12">G-protein coupled receptors family 1 profile domain-containing protein</fullName>
    </recommendedName>
</protein>
<dbReference type="InterPro" id="IPR000276">
    <property type="entry name" value="GPCR_Rhodpsn"/>
</dbReference>
<dbReference type="GO" id="GO:0001609">
    <property type="term" value="F:G protein-coupled adenosine receptor activity"/>
    <property type="evidence" value="ECO:0000318"/>
    <property type="project" value="GO_Central"/>
</dbReference>
<evidence type="ECO:0000256" key="5">
    <source>
        <dbReference type="ARBA" id="ARBA00023040"/>
    </source>
</evidence>
<dbReference type="AlphaFoldDB" id="F6Y7X3"/>
<evidence type="ECO:0000256" key="11">
    <source>
        <dbReference type="SAM" id="Phobius"/>
    </source>
</evidence>
<dbReference type="InParanoid" id="F6Y7X3"/>
<dbReference type="PRINTS" id="PR00237">
    <property type="entry name" value="GPCRRHODOPSN"/>
</dbReference>
<keyword evidence="10" id="KW-0807">Transducer</keyword>
<feature type="transmembrane region" description="Helical" evidence="11">
    <location>
        <begin position="143"/>
        <end position="165"/>
    </location>
</feature>
<evidence type="ECO:0000313" key="14">
    <source>
        <dbReference type="Proteomes" id="UP000008144"/>
    </source>
</evidence>
<accession>F6Y7X3</accession>
<feature type="transmembrane region" description="Helical" evidence="11">
    <location>
        <begin position="252"/>
        <end position="272"/>
    </location>
</feature>
<feature type="transmembrane region" description="Helical" evidence="11">
    <location>
        <begin position="27"/>
        <end position="52"/>
    </location>
</feature>
<dbReference type="InterPro" id="IPR017452">
    <property type="entry name" value="GPCR_Rhodpsn_7TM"/>
</dbReference>
<dbReference type="PRINTS" id="PR00424">
    <property type="entry name" value="ADENOSINER"/>
</dbReference>
<keyword evidence="9" id="KW-0325">Glycoprotein</keyword>
<dbReference type="SUPFAM" id="SSF81321">
    <property type="entry name" value="Family A G protein-coupled receptor-like"/>
    <property type="match status" value="1"/>
</dbReference>
<evidence type="ECO:0000256" key="6">
    <source>
        <dbReference type="ARBA" id="ARBA00023136"/>
    </source>
</evidence>
<dbReference type="InterPro" id="IPR001634">
    <property type="entry name" value="Adenosn_rcpt"/>
</dbReference>
<reference evidence="13" key="2">
    <citation type="journal article" date="2008" name="Genome Biol.">
        <title>Improved genome assembly and evidence-based global gene model set for the chordate Ciona intestinalis: new insight into intron and operon populations.</title>
        <authorList>
            <person name="Satou Y."/>
            <person name="Mineta K."/>
            <person name="Ogasawara M."/>
            <person name="Sasakura Y."/>
            <person name="Shoguchi E."/>
            <person name="Ueno K."/>
            <person name="Yamada L."/>
            <person name="Matsumoto J."/>
            <person name="Wasserscheid J."/>
            <person name="Dewar K."/>
            <person name="Wiley G.B."/>
            <person name="Macmil S.L."/>
            <person name="Roe B.A."/>
            <person name="Zeller R.W."/>
            <person name="Hastings K.E."/>
            <person name="Lemaire P."/>
            <person name="Lindquist E."/>
            <person name="Endo T."/>
            <person name="Hotta K."/>
            <person name="Inaba K."/>
        </authorList>
    </citation>
    <scope>NUCLEOTIDE SEQUENCE [LARGE SCALE GENOMIC DNA]</scope>
    <source>
        <strain evidence="13">wild type</strain>
    </source>
</reference>
<dbReference type="PANTHER" id="PTHR24246:SF27">
    <property type="entry name" value="ADENOSINE RECEPTOR, ISOFORM A"/>
    <property type="match status" value="1"/>
</dbReference>
<proteinExistence type="predicted"/>
<dbReference type="GO" id="GO:0005886">
    <property type="term" value="C:plasma membrane"/>
    <property type="evidence" value="ECO:0000318"/>
    <property type="project" value="GO_Central"/>
</dbReference>
<keyword evidence="7" id="KW-1015">Disulfide bond</keyword>
<feature type="transmembrane region" description="Helical" evidence="11">
    <location>
        <begin position="64"/>
        <end position="89"/>
    </location>
</feature>
<feature type="transmembrane region" description="Helical" evidence="11">
    <location>
        <begin position="199"/>
        <end position="221"/>
    </location>
</feature>
<keyword evidence="2" id="KW-1003">Cell membrane</keyword>
<sequence length="334" mass="37765">MNNVTALTSGALSKTAFDFEVSHEGELIAYIVAEVLIAVFALFSNLFVLIAIIKFKNLQTSTYWLLASLSVADISVAVLGIPSAIVLRIDKAAVDRATCLVVVSFVIFLTQVSIWSLLLIAVDRFVAIHYHLRYRAIVTSFRVKAGIVGAWLGGAFIGFVPQIGWTTPYNNEDVHGHKIISSEVERCAFEQVTSMEYMVYFNFFGCVLLPLAAMFVLYFMIFRSAKQQLRKIYADVIKLRRRSKLIQKEFRAARSLFTVIGVFALCWLPLHILNCITLFCPECRRPNWLIDLAILLSHANSLVNPIIYAFRLREMKVAFQKLLRSFSNRAKSAF</sequence>
<dbReference type="Proteomes" id="UP000008144">
    <property type="component" value="Chromosome 10"/>
</dbReference>
<dbReference type="EMBL" id="EAAA01000465">
    <property type="status" value="NOT_ANNOTATED_CDS"/>
    <property type="molecule type" value="Genomic_DNA"/>
</dbReference>
<dbReference type="GO" id="GO:0007186">
    <property type="term" value="P:G protein-coupled receptor signaling pathway"/>
    <property type="evidence" value="ECO:0000318"/>
    <property type="project" value="GO_Central"/>
</dbReference>
<keyword evidence="4 11" id="KW-1133">Transmembrane helix</keyword>
<dbReference type="Gene3D" id="1.20.1070.10">
    <property type="entry name" value="Rhodopsin 7-helix transmembrane proteins"/>
    <property type="match status" value="1"/>
</dbReference>
<organism evidence="13 14">
    <name type="scientific">Ciona intestinalis</name>
    <name type="common">Transparent sea squirt</name>
    <name type="synonym">Ascidia intestinalis</name>
    <dbReference type="NCBI Taxonomy" id="7719"/>
    <lineage>
        <taxon>Eukaryota</taxon>
        <taxon>Metazoa</taxon>
        <taxon>Chordata</taxon>
        <taxon>Tunicata</taxon>
        <taxon>Ascidiacea</taxon>
        <taxon>Phlebobranchia</taxon>
        <taxon>Cionidae</taxon>
        <taxon>Ciona</taxon>
    </lineage>
</organism>
<evidence type="ECO:0000256" key="9">
    <source>
        <dbReference type="ARBA" id="ARBA00023180"/>
    </source>
</evidence>
<evidence type="ECO:0000256" key="4">
    <source>
        <dbReference type="ARBA" id="ARBA00022989"/>
    </source>
</evidence>
<reference evidence="14" key="1">
    <citation type="journal article" date="2002" name="Science">
        <title>The draft genome of Ciona intestinalis: insights into chordate and vertebrate origins.</title>
        <authorList>
            <person name="Dehal P."/>
            <person name="Satou Y."/>
            <person name="Campbell R.K."/>
            <person name="Chapman J."/>
            <person name="Degnan B."/>
            <person name="De Tomaso A."/>
            <person name="Davidson B."/>
            <person name="Di Gregorio A."/>
            <person name="Gelpke M."/>
            <person name="Goodstein D.M."/>
            <person name="Harafuji N."/>
            <person name="Hastings K.E."/>
            <person name="Ho I."/>
            <person name="Hotta K."/>
            <person name="Huang W."/>
            <person name="Kawashima T."/>
            <person name="Lemaire P."/>
            <person name="Martinez D."/>
            <person name="Meinertzhagen I.A."/>
            <person name="Necula S."/>
            <person name="Nonaka M."/>
            <person name="Putnam N."/>
            <person name="Rash S."/>
            <person name="Saiga H."/>
            <person name="Satake M."/>
            <person name="Terry A."/>
            <person name="Yamada L."/>
            <person name="Wang H.G."/>
            <person name="Awazu S."/>
            <person name="Azumi K."/>
            <person name="Boore J."/>
            <person name="Branno M."/>
            <person name="Chin-Bow S."/>
            <person name="DeSantis R."/>
            <person name="Doyle S."/>
            <person name="Francino P."/>
            <person name="Keys D.N."/>
            <person name="Haga S."/>
            <person name="Hayashi H."/>
            <person name="Hino K."/>
            <person name="Imai K.S."/>
            <person name="Inaba K."/>
            <person name="Kano S."/>
            <person name="Kobayashi K."/>
            <person name="Kobayashi M."/>
            <person name="Lee B.I."/>
            <person name="Makabe K.W."/>
            <person name="Manohar C."/>
            <person name="Matassi G."/>
            <person name="Medina M."/>
            <person name="Mochizuki Y."/>
            <person name="Mount S."/>
            <person name="Morishita T."/>
            <person name="Miura S."/>
            <person name="Nakayama A."/>
            <person name="Nishizaka S."/>
            <person name="Nomoto H."/>
            <person name="Ohta F."/>
            <person name="Oishi K."/>
            <person name="Rigoutsos I."/>
            <person name="Sano M."/>
            <person name="Sasaki A."/>
            <person name="Sasakura Y."/>
            <person name="Shoguchi E."/>
            <person name="Shin-i T."/>
            <person name="Spagnuolo A."/>
            <person name="Stainier D."/>
            <person name="Suzuki M.M."/>
            <person name="Tassy O."/>
            <person name="Takatori N."/>
            <person name="Tokuoka M."/>
            <person name="Yagi K."/>
            <person name="Yoshizaki F."/>
            <person name="Wada S."/>
            <person name="Zhang C."/>
            <person name="Hyatt P.D."/>
            <person name="Larimer F."/>
            <person name="Detter C."/>
            <person name="Doggett N."/>
            <person name="Glavina T."/>
            <person name="Hawkins T."/>
            <person name="Richardson P."/>
            <person name="Lucas S."/>
            <person name="Kohara Y."/>
            <person name="Levine M."/>
            <person name="Satoh N."/>
            <person name="Rokhsar D.S."/>
        </authorList>
    </citation>
    <scope>NUCLEOTIDE SEQUENCE [LARGE SCALE GENOMIC DNA]</scope>
</reference>
<dbReference type="FunCoup" id="F6Y7X3">
    <property type="interactions" value="2"/>
</dbReference>
<keyword evidence="14" id="KW-1185">Reference proteome</keyword>
<evidence type="ECO:0000259" key="12">
    <source>
        <dbReference type="PROSITE" id="PS50262"/>
    </source>
</evidence>
<dbReference type="PROSITE" id="PS50262">
    <property type="entry name" value="G_PROTEIN_RECEP_F1_2"/>
    <property type="match status" value="1"/>
</dbReference>
<dbReference type="SMART" id="SM01381">
    <property type="entry name" value="7TM_GPCR_Srsx"/>
    <property type="match status" value="1"/>
</dbReference>
<dbReference type="OMA" id="GCNSTDI"/>
<reference evidence="13" key="3">
    <citation type="submission" date="2025-08" db="UniProtKB">
        <authorList>
            <consortium name="Ensembl"/>
        </authorList>
    </citation>
    <scope>IDENTIFICATION</scope>
</reference>
<dbReference type="PROSITE" id="PS00237">
    <property type="entry name" value="G_PROTEIN_RECEP_F1_1"/>
    <property type="match status" value="1"/>
</dbReference>
<keyword evidence="5" id="KW-0297">G-protein coupled receptor</keyword>
<dbReference type="STRING" id="7719.ENSCINP00000026757"/>
<keyword evidence="3 11" id="KW-0812">Transmembrane</keyword>
<evidence type="ECO:0000313" key="13">
    <source>
        <dbReference type="Ensembl" id="ENSCINP00000026757.2"/>
    </source>
</evidence>
<dbReference type="Pfam" id="PF00001">
    <property type="entry name" value="7tm_1"/>
    <property type="match status" value="1"/>
</dbReference>
<evidence type="ECO:0000256" key="1">
    <source>
        <dbReference type="ARBA" id="ARBA00004651"/>
    </source>
</evidence>
<comment type="subcellular location">
    <subcellularLocation>
        <location evidence="1">Cell membrane</location>
        <topology evidence="1">Multi-pass membrane protein</topology>
    </subcellularLocation>
</comment>
<dbReference type="Ensembl" id="ENSCINT00000027003.2">
    <property type="protein sequence ID" value="ENSCINP00000026757.2"/>
    <property type="gene ID" value="ENSCING00000005819.3"/>
</dbReference>
<dbReference type="PANTHER" id="PTHR24246">
    <property type="entry name" value="OLFACTORY RECEPTOR AND ADENOSINE RECEPTOR"/>
    <property type="match status" value="1"/>
</dbReference>
<feature type="domain" description="G-protein coupled receptors family 1 profile" evidence="12">
    <location>
        <begin position="44"/>
        <end position="308"/>
    </location>
</feature>
<dbReference type="GeneTree" id="ENSGT01030000234555"/>
<evidence type="ECO:0000256" key="2">
    <source>
        <dbReference type="ARBA" id="ARBA00022475"/>
    </source>
</evidence>
<feature type="transmembrane region" description="Helical" evidence="11">
    <location>
        <begin position="101"/>
        <end position="122"/>
    </location>
</feature>
<keyword evidence="8" id="KW-0675">Receptor</keyword>
<reference evidence="13" key="4">
    <citation type="submission" date="2025-09" db="UniProtKB">
        <authorList>
            <consortium name="Ensembl"/>
        </authorList>
    </citation>
    <scope>IDENTIFICATION</scope>
</reference>
<evidence type="ECO:0000256" key="8">
    <source>
        <dbReference type="ARBA" id="ARBA00023170"/>
    </source>
</evidence>
<evidence type="ECO:0000256" key="7">
    <source>
        <dbReference type="ARBA" id="ARBA00023157"/>
    </source>
</evidence>
<dbReference type="HOGENOM" id="CLU_009579_11_5_1"/>
<name>F6Y7X3_CIOIN</name>
<keyword evidence="6 11" id="KW-0472">Membrane</keyword>
<feature type="transmembrane region" description="Helical" evidence="11">
    <location>
        <begin position="292"/>
        <end position="310"/>
    </location>
</feature>